<evidence type="ECO:0000313" key="2">
    <source>
        <dbReference type="Proteomes" id="UP000784294"/>
    </source>
</evidence>
<evidence type="ECO:0000313" key="1">
    <source>
        <dbReference type="EMBL" id="VEL22804.1"/>
    </source>
</evidence>
<dbReference type="EMBL" id="CAAALY010058465">
    <property type="protein sequence ID" value="VEL22804.1"/>
    <property type="molecule type" value="Genomic_DNA"/>
</dbReference>
<dbReference type="AlphaFoldDB" id="A0A448WXM9"/>
<dbReference type="OrthoDB" id="6143960at2759"/>
<organism evidence="1 2">
    <name type="scientific">Protopolystoma xenopodis</name>
    <dbReference type="NCBI Taxonomy" id="117903"/>
    <lineage>
        <taxon>Eukaryota</taxon>
        <taxon>Metazoa</taxon>
        <taxon>Spiralia</taxon>
        <taxon>Lophotrochozoa</taxon>
        <taxon>Platyhelminthes</taxon>
        <taxon>Monogenea</taxon>
        <taxon>Polyopisthocotylea</taxon>
        <taxon>Polystomatidea</taxon>
        <taxon>Polystomatidae</taxon>
        <taxon>Protopolystoma</taxon>
    </lineage>
</organism>
<keyword evidence="2" id="KW-1185">Reference proteome</keyword>
<protein>
    <submittedName>
        <fullName evidence="1">Uncharacterized protein</fullName>
    </submittedName>
</protein>
<reference evidence="1" key="1">
    <citation type="submission" date="2018-11" db="EMBL/GenBank/DDBJ databases">
        <authorList>
            <consortium name="Pathogen Informatics"/>
        </authorList>
    </citation>
    <scope>NUCLEOTIDE SEQUENCE</scope>
</reference>
<proteinExistence type="predicted"/>
<sequence length="107" mass="11847">MTGNLTTVISSILSTAIRSLGLTDSEFWEKGLEKLAQMLLGNGCLEAVQRNLRTVSRWKDGDYERKSGVGGKTIHMSTLQRIGSKAAADTMEMEHLYNHEGKDNPLH</sequence>
<comment type="caution">
    <text evidence="1">The sequence shown here is derived from an EMBL/GenBank/DDBJ whole genome shotgun (WGS) entry which is preliminary data.</text>
</comment>
<accession>A0A448WXM9</accession>
<gene>
    <name evidence="1" type="ORF">PXEA_LOCUS16244</name>
</gene>
<dbReference type="Proteomes" id="UP000784294">
    <property type="component" value="Unassembled WGS sequence"/>
</dbReference>
<name>A0A448WXM9_9PLAT</name>